<keyword evidence="2" id="KW-0479">Metal-binding</keyword>
<dbReference type="InterPro" id="IPR023299">
    <property type="entry name" value="ATPase_P-typ_cyto_dom_N"/>
</dbReference>
<evidence type="ECO:0000256" key="4">
    <source>
        <dbReference type="ARBA" id="ARBA00022840"/>
    </source>
</evidence>
<dbReference type="GO" id="GO:0006874">
    <property type="term" value="P:intracellular calcium ion homeostasis"/>
    <property type="evidence" value="ECO:0007669"/>
    <property type="project" value="TreeGrafter"/>
</dbReference>
<dbReference type="SUPFAM" id="SSF81660">
    <property type="entry name" value="Metal cation-transporting ATPase, ATP-binding domain N"/>
    <property type="match status" value="1"/>
</dbReference>
<dbReference type="AlphaFoldDB" id="A0A2U1KV83"/>
<protein>
    <submittedName>
        <fullName evidence="7">Manganese-transporting ATPase</fullName>
    </submittedName>
</protein>
<dbReference type="EMBL" id="PKPP01013623">
    <property type="protein sequence ID" value="PWA40668.1"/>
    <property type="molecule type" value="Genomic_DNA"/>
</dbReference>
<dbReference type="GO" id="GO:0005524">
    <property type="term" value="F:ATP binding"/>
    <property type="evidence" value="ECO:0007669"/>
    <property type="project" value="UniProtKB-KW"/>
</dbReference>
<comment type="subcellular location">
    <subcellularLocation>
        <location evidence="1">Membrane</location>
        <topology evidence="1">Multi-pass membrane protein</topology>
    </subcellularLocation>
</comment>
<dbReference type="GO" id="GO:0046872">
    <property type="term" value="F:metal ion binding"/>
    <property type="evidence" value="ECO:0007669"/>
    <property type="project" value="UniProtKB-KW"/>
</dbReference>
<sequence length="304" mass="34489">MEEVVKQLEVGDPLEMAAIKAIEWSYKSDEKAMLKKGGDSIVQIVQRHHFASHLKRMAVVHTEGQFYTFVKVAPETIQERLNDIPAFYVSTYKKYTRQGSCVLALAYKPLPDMMVSEARNMDRVLVESGLTFASFACIEKVDIRASMRIISASERTRVQCSAWAFLISKAVAEELCSNELFAKEDCLSGPLIKTYGDYRFYSIPAEYREFRNKDKTLVFQFSVKHDQQFDCGGGYIVRVSFINQLLILKCRCQEATIVNSQTLEEVARLEKPSFLYCDPLTDNAKDLMVVLRWPSCFSSALGGG</sequence>
<name>A0A2U1KV83_ARTAN</name>
<comment type="caution">
    <text evidence="7">The sequence shown here is derived from an EMBL/GenBank/DDBJ whole genome shotgun (WGS) entry which is preliminary data.</text>
</comment>
<accession>A0A2U1KV83</accession>
<gene>
    <name evidence="7" type="ORF">CTI12_AA534680</name>
</gene>
<evidence type="ECO:0000256" key="1">
    <source>
        <dbReference type="ARBA" id="ARBA00004141"/>
    </source>
</evidence>
<dbReference type="OrthoDB" id="1740395at2759"/>
<evidence type="ECO:0000313" key="7">
    <source>
        <dbReference type="EMBL" id="PWA40668.1"/>
    </source>
</evidence>
<proteinExistence type="predicted"/>
<keyword evidence="5" id="KW-0460">Magnesium</keyword>
<dbReference type="GO" id="GO:0015662">
    <property type="term" value="F:P-type ion transporter activity"/>
    <property type="evidence" value="ECO:0007669"/>
    <property type="project" value="TreeGrafter"/>
</dbReference>
<evidence type="ECO:0000256" key="3">
    <source>
        <dbReference type="ARBA" id="ARBA00022741"/>
    </source>
</evidence>
<dbReference type="PANTHER" id="PTHR45630:SF7">
    <property type="entry name" value="ENDOPLASMIC RETICULUM TRANSMEMBRANE HELIX TRANSLOCASE"/>
    <property type="match status" value="1"/>
</dbReference>
<dbReference type="GO" id="GO:0019829">
    <property type="term" value="F:ATPase-coupled monoatomic cation transmembrane transporter activity"/>
    <property type="evidence" value="ECO:0007669"/>
    <property type="project" value="TreeGrafter"/>
</dbReference>
<organism evidence="7 8">
    <name type="scientific">Artemisia annua</name>
    <name type="common">Sweet wormwood</name>
    <dbReference type="NCBI Taxonomy" id="35608"/>
    <lineage>
        <taxon>Eukaryota</taxon>
        <taxon>Viridiplantae</taxon>
        <taxon>Streptophyta</taxon>
        <taxon>Embryophyta</taxon>
        <taxon>Tracheophyta</taxon>
        <taxon>Spermatophyta</taxon>
        <taxon>Magnoliopsida</taxon>
        <taxon>eudicotyledons</taxon>
        <taxon>Gunneridae</taxon>
        <taxon>Pentapetalae</taxon>
        <taxon>asterids</taxon>
        <taxon>campanulids</taxon>
        <taxon>Asterales</taxon>
        <taxon>Asteraceae</taxon>
        <taxon>Asteroideae</taxon>
        <taxon>Anthemideae</taxon>
        <taxon>Artemisiinae</taxon>
        <taxon>Artemisia</taxon>
    </lineage>
</organism>
<evidence type="ECO:0000256" key="6">
    <source>
        <dbReference type="ARBA" id="ARBA00022967"/>
    </source>
</evidence>
<evidence type="ECO:0000256" key="5">
    <source>
        <dbReference type="ARBA" id="ARBA00022842"/>
    </source>
</evidence>
<keyword evidence="4" id="KW-0067">ATP-binding</keyword>
<dbReference type="STRING" id="35608.A0A2U1KV83"/>
<dbReference type="SUPFAM" id="SSF49899">
    <property type="entry name" value="Concanavalin A-like lectins/glucanases"/>
    <property type="match status" value="1"/>
</dbReference>
<dbReference type="Gene3D" id="2.60.120.200">
    <property type="match status" value="1"/>
</dbReference>
<keyword evidence="8" id="KW-1185">Reference proteome</keyword>
<reference evidence="7 8" key="1">
    <citation type="journal article" date="2018" name="Mol. Plant">
        <title>The genome of Artemisia annua provides insight into the evolution of Asteraceae family and artemisinin biosynthesis.</title>
        <authorList>
            <person name="Shen Q."/>
            <person name="Zhang L."/>
            <person name="Liao Z."/>
            <person name="Wang S."/>
            <person name="Yan T."/>
            <person name="Shi P."/>
            <person name="Liu M."/>
            <person name="Fu X."/>
            <person name="Pan Q."/>
            <person name="Wang Y."/>
            <person name="Lv Z."/>
            <person name="Lu X."/>
            <person name="Zhang F."/>
            <person name="Jiang W."/>
            <person name="Ma Y."/>
            <person name="Chen M."/>
            <person name="Hao X."/>
            <person name="Li L."/>
            <person name="Tang Y."/>
            <person name="Lv G."/>
            <person name="Zhou Y."/>
            <person name="Sun X."/>
            <person name="Brodelius P.E."/>
            <person name="Rose J.K.C."/>
            <person name="Tang K."/>
        </authorList>
    </citation>
    <scope>NUCLEOTIDE SEQUENCE [LARGE SCALE GENOMIC DNA]</scope>
    <source>
        <strain evidence="8">cv. Huhao1</strain>
        <tissue evidence="7">Leaf</tissue>
    </source>
</reference>
<dbReference type="InterPro" id="IPR006544">
    <property type="entry name" value="P-type_TPase_V"/>
</dbReference>
<dbReference type="Proteomes" id="UP000245207">
    <property type="component" value="Unassembled WGS sequence"/>
</dbReference>
<dbReference type="Gene3D" id="3.40.1110.10">
    <property type="entry name" value="Calcium-transporting ATPase, cytoplasmic domain N"/>
    <property type="match status" value="1"/>
</dbReference>
<dbReference type="InterPro" id="IPR013320">
    <property type="entry name" value="ConA-like_dom_sf"/>
</dbReference>
<keyword evidence="6" id="KW-1278">Translocase</keyword>
<evidence type="ECO:0000313" key="8">
    <source>
        <dbReference type="Proteomes" id="UP000245207"/>
    </source>
</evidence>
<dbReference type="GO" id="GO:0005789">
    <property type="term" value="C:endoplasmic reticulum membrane"/>
    <property type="evidence" value="ECO:0007669"/>
    <property type="project" value="TreeGrafter"/>
</dbReference>
<evidence type="ECO:0000256" key="2">
    <source>
        <dbReference type="ARBA" id="ARBA00022723"/>
    </source>
</evidence>
<dbReference type="PANTHER" id="PTHR45630">
    <property type="entry name" value="CATION-TRANSPORTING ATPASE-RELATED"/>
    <property type="match status" value="1"/>
</dbReference>
<keyword evidence="3" id="KW-0547">Nucleotide-binding</keyword>